<evidence type="ECO:0000313" key="9">
    <source>
        <dbReference type="Proteomes" id="UP000198651"/>
    </source>
</evidence>
<dbReference type="GO" id="GO:0020037">
    <property type="term" value="F:heme binding"/>
    <property type="evidence" value="ECO:0007669"/>
    <property type="project" value="InterPro"/>
</dbReference>
<feature type="domain" description="Cytochrome c assembly protein" evidence="7">
    <location>
        <begin position="171"/>
        <end position="373"/>
    </location>
</feature>
<dbReference type="RefSeq" id="WP_092342326.1">
    <property type="nucleotide sequence ID" value="NZ_FLSL01000106.1"/>
</dbReference>
<feature type="transmembrane region" description="Helical" evidence="6">
    <location>
        <begin position="138"/>
        <end position="156"/>
    </location>
</feature>
<dbReference type="Proteomes" id="UP000198651">
    <property type="component" value="Chromosome I"/>
</dbReference>
<dbReference type="PATRIC" id="fig|1561003.3.peg.571"/>
<feature type="transmembrane region" description="Helical" evidence="6">
    <location>
        <begin position="168"/>
        <end position="191"/>
    </location>
</feature>
<evidence type="ECO:0000256" key="1">
    <source>
        <dbReference type="ARBA" id="ARBA00004141"/>
    </source>
</evidence>
<organism evidence="8 9">
    <name type="scientific">Candidatus Ichthyocystis hellenicum</name>
    <dbReference type="NCBI Taxonomy" id="1561003"/>
    <lineage>
        <taxon>Bacteria</taxon>
        <taxon>Pseudomonadati</taxon>
        <taxon>Pseudomonadota</taxon>
        <taxon>Betaproteobacteria</taxon>
        <taxon>Burkholderiales</taxon>
        <taxon>Candidatus Ichthyocystis</taxon>
    </lineage>
</organism>
<dbReference type="EMBL" id="LN906597">
    <property type="protein sequence ID" value="CUT17401.1"/>
    <property type="molecule type" value="Genomic_DNA"/>
</dbReference>
<dbReference type="Pfam" id="PF01578">
    <property type="entry name" value="Cytochrom_C_asm"/>
    <property type="match status" value="1"/>
</dbReference>
<keyword evidence="4 6" id="KW-1133">Transmembrane helix</keyword>
<name>A0A0S4M0S6_9BURK</name>
<feature type="transmembrane region" description="Helical" evidence="6">
    <location>
        <begin position="247"/>
        <end position="265"/>
    </location>
</feature>
<dbReference type="NCBIfam" id="TIGR03144">
    <property type="entry name" value="cytochr_II_ccsB"/>
    <property type="match status" value="1"/>
</dbReference>
<keyword evidence="3" id="KW-0201">Cytochrome c-type biogenesis</keyword>
<dbReference type="GO" id="GO:0017004">
    <property type="term" value="P:cytochrome complex assembly"/>
    <property type="evidence" value="ECO:0007669"/>
    <property type="project" value="UniProtKB-KW"/>
</dbReference>
<feature type="transmembrane region" description="Helical" evidence="6">
    <location>
        <begin position="346"/>
        <end position="369"/>
    </location>
</feature>
<feature type="transmembrane region" description="Helical" evidence="6">
    <location>
        <begin position="102"/>
        <end position="126"/>
    </location>
</feature>
<sequence>MVRMNKLRHMVKQDLWILVLFCLNFFLTSVFLSHFLHSQAIYPPTLPTIAVGSIVLALFLLSYFFWTELFITINLSVVTATFACNLYQNQLENIDHSFWLKYFISSQCLIGWMFIIFFMAMIAHWIDLVKRPDTSRTKLTWLAVGCGLSGLLVRWYESYIMGNDIGHIPFSNLYEVFILFMVVTALVSLWYERKLSIPNLGAIIIPIVVIAGLFMIWYGATRKSYLIAPLVPALQSYWMKIHVPANFIGYGCFSAAAMVGCAWILKEKNLIKSLPPLLTLETLIYQLISSGFMFFTLATILGALWAADAWGSYWQWDPKETWALIVWLNYAAWLHARFIHKFNYKVMAWWTVIGLVITLFAFLGVNIFLSGLHSYGQL</sequence>
<keyword evidence="9" id="KW-1185">Reference proteome</keyword>
<feature type="transmembrane region" description="Helical" evidence="6">
    <location>
        <begin position="277"/>
        <end position="301"/>
    </location>
</feature>
<dbReference type="InterPro" id="IPR002541">
    <property type="entry name" value="Cyt_c_assembly"/>
</dbReference>
<dbReference type="PANTHER" id="PTHR30071">
    <property type="entry name" value="HEME EXPORTER PROTEIN C"/>
    <property type="match status" value="1"/>
</dbReference>
<feature type="transmembrane region" description="Helical" evidence="6">
    <location>
        <begin position="200"/>
        <end position="220"/>
    </location>
</feature>
<keyword evidence="2 6" id="KW-0812">Transmembrane</keyword>
<evidence type="ECO:0000313" key="8">
    <source>
        <dbReference type="EMBL" id="CUT17401.1"/>
    </source>
</evidence>
<dbReference type="GO" id="GO:0005886">
    <property type="term" value="C:plasma membrane"/>
    <property type="evidence" value="ECO:0007669"/>
    <property type="project" value="TreeGrafter"/>
</dbReference>
<feature type="transmembrane region" description="Helical" evidence="6">
    <location>
        <begin position="48"/>
        <end position="66"/>
    </location>
</feature>
<evidence type="ECO:0000256" key="4">
    <source>
        <dbReference type="ARBA" id="ARBA00022989"/>
    </source>
</evidence>
<evidence type="ECO:0000256" key="6">
    <source>
        <dbReference type="SAM" id="Phobius"/>
    </source>
</evidence>
<accession>A0A0S4M0S6</accession>
<evidence type="ECO:0000256" key="5">
    <source>
        <dbReference type="ARBA" id="ARBA00023136"/>
    </source>
</evidence>
<dbReference type="InterPro" id="IPR045062">
    <property type="entry name" value="Cyt_c_biogenesis_CcsA/CcmC"/>
</dbReference>
<dbReference type="InterPro" id="IPR017562">
    <property type="entry name" value="Cyt_c_biogenesis_CcsA"/>
</dbReference>
<feature type="transmembrane region" description="Helical" evidence="6">
    <location>
        <begin position="15"/>
        <end position="36"/>
    </location>
</feature>
<evidence type="ECO:0000259" key="7">
    <source>
        <dbReference type="Pfam" id="PF01578"/>
    </source>
</evidence>
<gene>
    <name evidence="8" type="ORF">Ark11_0556</name>
</gene>
<protein>
    <submittedName>
        <fullName evidence="8">Cytochrome c-type biogenesis protein</fullName>
    </submittedName>
</protein>
<reference evidence="9" key="1">
    <citation type="submission" date="2015-11" db="EMBL/GenBank/DDBJ databases">
        <authorList>
            <person name="Seth-Smith H.M.B."/>
        </authorList>
    </citation>
    <scope>NUCLEOTIDE SEQUENCE [LARGE SCALE GENOMIC DNA]</scope>
    <source>
        <strain evidence="9">2013Ark11</strain>
    </source>
</reference>
<dbReference type="OrthoDB" id="9814290at2"/>
<proteinExistence type="predicted"/>
<comment type="subcellular location">
    <subcellularLocation>
        <location evidence="1">Membrane</location>
        <topology evidence="1">Multi-pass membrane protein</topology>
    </subcellularLocation>
</comment>
<dbReference type="PANTHER" id="PTHR30071:SF1">
    <property type="entry name" value="CYTOCHROME B_B6 PROTEIN-RELATED"/>
    <property type="match status" value="1"/>
</dbReference>
<evidence type="ECO:0000256" key="3">
    <source>
        <dbReference type="ARBA" id="ARBA00022748"/>
    </source>
</evidence>
<feature type="transmembrane region" description="Helical" evidence="6">
    <location>
        <begin position="321"/>
        <end position="339"/>
    </location>
</feature>
<dbReference type="STRING" id="1561003.Ark11_0556"/>
<evidence type="ECO:0000256" key="2">
    <source>
        <dbReference type="ARBA" id="ARBA00022692"/>
    </source>
</evidence>
<dbReference type="AlphaFoldDB" id="A0A0S4M0S6"/>
<keyword evidence="5 6" id="KW-0472">Membrane</keyword>